<evidence type="ECO:0000313" key="1">
    <source>
        <dbReference type="EMBL" id="KAJ1913870.1"/>
    </source>
</evidence>
<feature type="non-terminal residue" evidence="1">
    <location>
        <position position="1"/>
    </location>
</feature>
<protein>
    <submittedName>
        <fullName evidence="1">Uncharacterized protein</fullName>
    </submittedName>
</protein>
<organism evidence="1 2">
    <name type="scientific">Mycoemilia scoparia</name>
    <dbReference type="NCBI Taxonomy" id="417184"/>
    <lineage>
        <taxon>Eukaryota</taxon>
        <taxon>Fungi</taxon>
        <taxon>Fungi incertae sedis</taxon>
        <taxon>Zoopagomycota</taxon>
        <taxon>Kickxellomycotina</taxon>
        <taxon>Kickxellomycetes</taxon>
        <taxon>Kickxellales</taxon>
        <taxon>Kickxellaceae</taxon>
        <taxon>Mycoemilia</taxon>
    </lineage>
</organism>
<feature type="non-terminal residue" evidence="1">
    <location>
        <position position="120"/>
    </location>
</feature>
<proteinExistence type="predicted"/>
<sequence length="120" mass="14017">KKEMTMIAMPRLSSTALDHSKNWSSSNRHYQSNKKILSMKWIFLRMSPASLLPEKGNHSKMRLLLLLLLRMEIWRIWNCQNKTRKPTIKKINPDPTLLVVIVVVPVVINSSPRKRKRSSV</sequence>
<name>A0A9W7ZQJ4_9FUNG</name>
<dbReference type="Proteomes" id="UP001150538">
    <property type="component" value="Unassembled WGS sequence"/>
</dbReference>
<dbReference type="AlphaFoldDB" id="A0A9W7ZQJ4"/>
<comment type="caution">
    <text evidence="1">The sequence shown here is derived from an EMBL/GenBank/DDBJ whole genome shotgun (WGS) entry which is preliminary data.</text>
</comment>
<keyword evidence="2" id="KW-1185">Reference proteome</keyword>
<gene>
    <name evidence="1" type="ORF">H4219_005028</name>
</gene>
<reference evidence="1" key="1">
    <citation type="submission" date="2022-07" db="EMBL/GenBank/DDBJ databases">
        <title>Phylogenomic reconstructions and comparative analyses of Kickxellomycotina fungi.</title>
        <authorList>
            <person name="Reynolds N.K."/>
            <person name="Stajich J.E."/>
            <person name="Barry K."/>
            <person name="Grigoriev I.V."/>
            <person name="Crous P."/>
            <person name="Smith M.E."/>
        </authorList>
    </citation>
    <scope>NUCLEOTIDE SEQUENCE</scope>
    <source>
        <strain evidence="1">NBRC 100468</strain>
    </source>
</reference>
<dbReference type="EMBL" id="JANBPU010000233">
    <property type="protein sequence ID" value="KAJ1913870.1"/>
    <property type="molecule type" value="Genomic_DNA"/>
</dbReference>
<accession>A0A9W7ZQJ4</accession>
<evidence type="ECO:0000313" key="2">
    <source>
        <dbReference type="Proteomes" id="UP001150538"/>
    </source>
</evidence>